<dbReference type="AlphaFoldDB" id="A0A0G0GIV8"/>
<gene>
    <name evidence="1" type="ORF">US45_C0055G0006</name>
</gene>
<protein>
    <recommendedName>
        <fullName evidence="3">2,4-dihydroxyhept-2-ene-1,7-dioic acid aldolase</fullName>
    </recommendedName>
</protein>
<dbReference type="GO" id="GO:0003677">
    <property type="term" value="F:DNA binding"/>
    <property type="evidence" value="ECO:0007669"/>
    <property type="project" value="InterPro"/>
</dbReference>
<dbReference type="Pfam" id="PF02452">
    <property type="entry name" value="PemK_toxin"/>
    <property type="match status" value="1"/>
</dbReference>
<dbReference type="SUPFAM" id="SSF50118">
    <property type="entry name" value="Cell growth inhibitor/plasmid maintenance toxic component"/>
    <property type="match status" value="1"/>
</dbReference>
<reference evidence="1 2" key="1">
    <citation type="journal article" date="2015" name="Nature">
        <title>rRNA introns, odd ribosomes, and small enigmatic genomes across a large radiation of phyla.</title>
        <authorList>
            <person name="Brown C.T."/>
            <person name="Hug L.A."/>
            <person name="Thomas B.C."/>
            <person name="Sharon I."/>
            <person name="Castelle C.J."/>
            <person name="Singh A."/>
            <person name="Wilkins M.J."/>
            <person name="Williams K.H."/>
            <person name="Banfield J.F."/>
        </authorList>
    </citation>
    <scope>NUCLEOTIDE SEQUENCE [LARGE SCALE GENOMIC DNA]</scope>
</reference>
<organism evidence="1 2">
    <name type="scientific">Candidatus Nomurabacteria bacterium GW2011_GWA1_37_20</name>
    <dbReference type="NCBI Taxonomy" id="1618729"/>
    <lineage>
        <taxon>Bacteria</taxon>
        <taxon>Candidatus Nomuraibacteriota</taxon>
    </lineage>
</organism>
<evidence type="ECO:0000313" key="1">
    <source>
        <dbReference type="EMBL" id="KKQ29912.1"/>
    </source>
</evidence>
<proteinExistence type="predicted"/>
<dbReference type="Gene3D" id="2.30.30.110">
    <property type="match status" value="1"/>
</dbReference>
<dbReference type="EMBL" id="LBTA01000055">
    <property type="protein sequence ID" value="KKQ29912.1"/>
    <property type="molecule type" value="Genomic_DNA"/>
</dbReference>
<accession>A0A0G0GIV8</accession>
<name>A0A0G0GIV8_9BACT</name>
<dbReference type="InterPro" id="IPR003477">
    <property type="entry name" value="PemK-like"/>
</dbReference>
<sequence>MDKDFDAWNKIKQETDKKILPEDFFFYEREIWWCSLGKNIGVEVNGKDEGFERPGIILKVFNKDMIWVLPITSSVKRSKFYHNFIFNNIEQSVMITQIRTISSKRLKRKIGTISDSDFERILAILIILVKNETPPVKAGNLGGRSH</sequence>
<evidence type="ECO:0000313" key="2">
    <source>
        <dbReference type="Proteomes" id="UP000034701"/>
    </source>
</evidence>
<dbReference type="InterPro" id="IPR011067">
    <property type="entry name" value="Plasmid_toxin/cell-grow_inhib"/>
</dbReference>
<evidence type="ECO:0008006" key="3">
    <source>
        <dbReference type="Google" id="ProtNLM"/>
    </source>
</evidence>
<comment type="caution">
    <text evidence="1">The sequence shown here is derived from an EMBL/GenBank/DDBJ whole genome shotgun (WGS) entry which is preliminary data.</text>
</comment>
<dbReference type="Proteomes" id="UP000034701">
    <property type="component" value="Unassembled WGS sequence"/>
</dbReference>